<feature type="region of interest" description="Disordered" evidence="2">
    <location>
        <begin position="350"/>
        <end position="372"/>
    </location>
</feature>
<dbReference type="GO" id="GO:0016491">
    <property type="term" value="F:oxidoreductase activity"/>
    <property type="evidence" value="ECO:0007669"/>
    <property type="project" value="UniProtKB-KW"/>
</dbReference>
<proteinExistence type="predicted"/>
<dbReference type="AlphaFoldDB" id="A0A6J4UDU5"/>
<dbReference type="InterPro" id="IPR000683">
    <property type="entry name" value="Gfo/Idh/MocA-like_OxRdtase_N"/>
</dbReference>
<evidence type="ECO:0000256" key="1">
    <source>
        <dbReference type="ARBA" id="ARBA00023002"/>
    </source>
</evidence>
<evidence type="ECO:0000259" key="4">
    <source>
        <dbReference type="Pfam" id="PF22725"/>
    </source>
</evidence>
<name>A0A6J4UDU5_9BACT</name>
<dbReference type="Gene3D" id="3.30.360.10">
    <property type="entry name" value="Dihydrodipicolinate Reductase, domain 2"/>
    <property type="match status" value="1"/>
</dbReference>
<organism evidence="5">
    <name type="scientific">uncultured Thermomicrobiales bacterium</name>
    <dbReference type="NCBI Taxonomy" id="1645740"/>
    <lineage>
        <taxon>Bacteria</taxon>
        <taxon>Pseudomonadati</taxon>
        <taxon>Thermomicrobiota</taxon>
        <taxon>Thermomicrobia</taxon>
        <taxon>Thermomicrobiales</taxon>
        <taxon>environmental samples</taxon>
    </lineage>
</organism>
<dbReference type="GO" id="GO:0000166">
    <property type="term" value="F:nucleotide binding"/>
    <property type="evidence" value="ECO:0007669"/>
    <property type="project" value="InterPro"/>
</dbReference>
<dbReference type="Pfam" id="PF01408">
    <property type="entry name" value="GFO_IDH_MocA"/>
    <property type="match status" value="1"/>
</dbReference>
<feature type="domain" description="GFO/IDH/MocA-like oxidoreductase" evidence="4">
    <location>
        <begin position="140"/>
        <end position="265"/>
    </location>
</feature>
<keyword evidence="1" id="KW-0560">Oxidoreductase</keyword>
<dbReference type="Gene3D" id="3.40.50.720">
    <property type="entry name" value="NAD(P)-binding Rossmann-like Domain"/>
    <property type="match status" value="1"/>
</dbReference>
<dbReference type="PANTHER" id="PTHR43818:SF11">
    <property type="entry name" value="BCDNA.GH03377"/>
    <property type="match status" value="1"/>
</dbReference>
<gene>
    <name evidence="5" type="ORF">AVDCRST_MAG73-2385</name>
</gene>
<dbReference type="InterPro" id="IPR036291">
    <property type="entry name" value="NAD(P)-bd_dom_sf"/>
</dbReference>
<sequence length="372" mass="40699">MTHPKPDAVRVGVVGCGSVSGVYLPRLQQLQIQGVRAELVAACDVDPSRREVVRERYGVARFTTDYRELLADPAVDLVLVLTSMREHGEITRAALTAGKHVLVEKPMAMTLEEGRAIVDLAKTSPGYLLCAPHVTLSPTYRAIWRRVHGGDIGRVLTARGFYGWAGPSWGQWFYRPGGGAMFDLGVYNVTTLTGLLGPAKRVVAMSGIAIPERIVDGEPMRVQTDDNAHLLLDFGDAVYAVVTTGFTIQRYRVPGIELYGSDGTIQMIGEDWAPTGYELWQNRAGCWQVYDVGGGWPWSDGLRHLIECVQAGTPPINTPEHAFHALEIMVKTMESGRTGQALPIESTFTPPRFDPEGEPATAAHLIHDPSRT</sequence>
<dbReference type="SUPFAM" id="SSF55347">
    <property type="entry name" value="Glyceraldehyde-3-phosphate dehydrogenase-like, C-terminal domain"/>
    <property type="match status" value="1"/>
</dbReference>
<dbReference type="PANTHER" id="PTHR43818">
    <property type="entry name" value="BCDNA.GH03377"/>
    <property type="match status" value="1"/>
</dbReference>
<feature type="domain" description="Gfo/Idh/MocA-like oxidoreductase N-terminal" evidence="3">
    <location>
        <begin position="9"/>
        <end position="124"/>
    </location>
</feature>
<dbReference type="InterPro" id="IPR050463">
    <property type="entry name" value="Gfo/Idh/MocA_oxidrdct_glycsds"/>
</dbReference>
<reference evidence="5" key="1">
    <citation type="submission" date="2020-02" db="EMBL/GenBank/DDBJ databases">
        <authorList>
            <person name="Meier V. D."/>
        </authorList>
    </citation>
    <scope>NUCLEOTIDE SEQUENCE</scope>
    <source>
        <strain evidence="5">AVDCRST_MAG73</strain>
    </source>
</reference>
<dbReference type="Pfam" id="PF22725">
    <property type="entry name" value="GFO_IDH_MocA_C3"/>
    <property type="match status" value="1"/>
</dbReference>
<dbReference type="InterPro" id="IPR055170">
    <property type="entry name" value="GFO_IDH_MocA-like_dom"/>
</dbReference>
<dbReference type="EMBL" id="CADCWE010000155">
    <property type="protein sequence ID" value="CAA9545700.1"/>
    <property type="molecule type" value="Genomic_DNA"/>
</dbReference>
<accession>A0A6J4UDU5</accession>
<evidence type="ECO:0000256" key="2">
    <source>
        <dbReference type="SAM" id="MobiDB-lite"/>
    </source>
</evidence>
<evidence type="ECO:0000313" key="5">
    <source>
        <dbReference type="EMBL" id="CAA9545700.1"/>
    </source>
</evidence>
<protein>
    <submittedName>
        <fullName evidence="5">GH109</fullName>
    </submittedName>
</protein>
<dbReference type="SUPFAM" id="SSF51735">
    <property type="entry name" value="NAD(P)-binding Rossmann-fold domains"/>
    <property type="match status" value="1"/>
</dbReference>
<evidence type="ECO:0000259" key="3">
    <source>
        <dbReference type="Pfam" id="PF01408"/>
    </source>
</evidence>